<protein>
    <submittedName>
        <fullName evidence="11">Cysteine-serine-rich nuclear protein 1a</fullName>
    </submittedName>
</protein>
<dbReference type="GeneTree" id="ENSGT00950000183072"/>
<feature type="compositionally biased region" description="Polar residues" evidence="9">
    <location>
        <begin position="444"/>
        <end position="453"/>
    </location>
</feature>
<keyword evidence="4" id="KW-0805">Transcription regulation</keyword>
<evidence type="ECO:0000313" key="12">
    <source>
        <dbReference type="Proteomes" id="UP000265020"/>
    </source>
</evidence>
<name>A0A3Q2E9R9_CYPVA</name>
<evidence type="ECO:0000256" key="9">
    <source>
        <dbReference type="SAM" id="MobiDB-lite"/>
    </source>
</evidence>
<evidence type="ECO:0000256" key="5">
    <source>
        <dbReference type="ARBA" id="ARBA00023125"/>
    </source>
</evidence>
<dbReference type="Proteomes" id="UP000265020">
    <property type="component" value="Unassembled WGS sequence"/>
</dbReference>
<dbReference type="GO" id="GO:0060215">
    <property type="term" value="P:primitive hemopoiesis"/>
    <property type="evidence" value="ECO:0007669"/>
    <property type="project" value="Ensembl"/>
</dbReference>
<organism evidence="11 12">
    <name type="scientific">Cyprinodon variegatus</name>
    <name type="common">Sheepshead minnow</name>
    <dbReference type="NCBI Taxonomy" id="28743"/>
    <lineage>
        <taxon>Eukaryota</taxon>
        <taxon>Metazoa</taxon>
        <taxon>Chordata</taxon>
        <taxon>Craniata</taxon>
        <taxon>Vertebrata</taxon>
        <taxon>Euteleostomi</taxon>
        <taxon>Actinopterygii</taxon>
        <taxon>Neopterygii</taxon>
        <taxon>Teleostei</taxon>
        <taxon>Neoteleostei</taxon>
        <taxon>Acanthomorphata</taxon>
        <taxon>Ovalentaria</taxon>
        <taxon>Atherinomorphae</taxon>
        <taxon>Cyprinodontiformes</taxon>
        <taxon>Cyprinodontidae</taxon>
        <taxon>Cyprinodon</taxon>
    </lineage>
</organism>
<keyword evidence="6" id="KW-0010">Activator</keyword>
<reference evidence="11" key="2">
    <citation type="submission" date="2025-09" db="UniProtKB">
        <authorList>
            <consortium name="Ensembl"/>
        </authorList>
    </citation>
    <scope>IDENTIFICATION</scope>
</reference>
<dbReference type="GO" id="GO:0043565">
    <property type="term" value="F:sequence-specific DNA binding"/>
    <property type="evidence" value="ECO:0007669"/>
    <property type="project" value="TreeGrafter"/>
</dbReference>
<evidence type="ECO:0000256" key="1">
    <source>
        <dbReference type="ARBA" id="ARBA00004123"/>
    </source>
</evidence>
<keyword evidence="3" id="KW-0053">Apoptosis</keyword>
<evidence type="ECO:0000256" key="3">
    <source>
        <dbReference type="ARBA" id="ARBA00022703"/>
    </source>
</evidence>
<evidence type="ECO:0000313" key="11">
    <source>
        <dbReference type="Ensembl" id="ENSCVAP00000028359.1"/>
    </source>
</evidence>
<evidence type="ECO:0000256" key="7">
    <source>
        <dbReference type="ARBA" id="ARBA00023163"/>
    </source>
</evidence>
<keyword evidence="12" id="KW-1185">Reference proteome</keyword>
<dbReference type="InterPro" id="IPR031972">
    <property type="entry name" value="CSRNP_N"/>
</dbReference>
<feature type="compositionally biased region" description="Low complexity" evidence="9">
    <location>
        <begin position="19"/>
        <end position="52"/>
    </location>
</feature>
<evidence type="ECO:0000256" key="8">
    <source>
        <dbReference type="ARBA" id="ARBA00023242"/>
    </source>
</evidence>
<keyword evidence="5" id="KW-0238">DNA-binding</keyword>
<dbReference type="KEGG" id="cvg:107097017"/>
<keyword evidence="8" id="KW-0539">Nucleus</keyword>
<reference evidence="11" key="1">
    <citation type="submission" date="2025-08" db="UniProtKB">
        <authorList>
            <consortium name="Ensembl"/>
        </authorList>
    </citation>
    <scope>IDENTIFICATION</scope>
</reference>
<dbReference type="GO" id="GO:0006915">
    <property type="term" value="P:apoptotic process"/>
    <property type="evidence" value="ECO:0007669"/>
    <property type="project" value="UniProtKB-KW"/>
</dbReference>
<feature type="region of interest" description="Disordered" evidence="9">
    <location>
        <begin position="13"/>
        <end position="64"/>
    </location>
</feature>
<dbReference type="PANTHER" id="PTHR13580">
    <property type="entry name" value="TGF-BETA INDUCED APOPTOSIS PROTEIN"/>
    <property type="match status" value="1"/>
</dbReference>
<dbReference type="OMA" id="YSFSRYM"/>
<comment type="subcellular location">
    <subcellularLocation>
        <location evidence="1">Nucleus</location>
    </subcellularLocation>
</comment>
<sequence length="558" mass="62404">MRDILKRKFAEVEENPCYSPSSSSSSSSSSPSSLSSPASSEWESDGEGSSSELQDFTPHSPASASSLPIWSILKKPKLSKRPSRVQFDQVTVFSFPRCQGFTSVPSRGGATLGMVRKHSALRRYTVDEHALEQRSRRKERHREKLRQERLEALKSKLVTSGAVDHNEAEKLMMDQALNEDLDIHISESDLEDGGFFQPFSSRQRQALLLAAGVKTIDKEEKRQLHTLRLSRQACGCDCKGFCEPETCACSQAGIKCQVDRFNFPCGCSKDSCANIQGRVEFDARRVQTHYIHTVMRLELQRRLKCEALISGEQGGLSEEPQDFKEHKEVRADQREEENMCPFRSGLEEDQLPFTMPAAPPFHCLQERLIVEENSCSSDMSESSLSSSECDTGGFFSGAQTPPDGGSTCNSSNKNFYSCSQIRSMMEPPIQHGCSSAATANQRPLSPITLSDNMDPSRNHLDENANQSRDFFNEDSLEDFPNTPSPTLDYSFSRYMDLSLSSDSDLEFFHRDYPSGPLNSSFKDYRRSDVFQPLQLLSSVSLPQQESSTQLLESLIGLT</sequence>
<feature type="region of interest" description="Disordered" evidence="9">
    <location>
        <begin position="388"/>
        <end position="409"/>
    </location>
</feature>
<comment type="similarity">
    <text evidence="2">Belongs to the AXUD1 family.</text>
</comment>
<evidence type="ECO:0000256" key="4">
    <source>
        <dbReference type="ARBA" id="ARBA00023015"/>
    </source>
</evidence>
<evidence type="ECO:0000256" key="2">
    <source>
        <dbReference type="ARBA" id="ARBA00008548"/>
    </source>
</evidence>
<dbReference type="AlphaFoldDB" id="A0A3Q2E9R9"/>
<accession>A0A3Q2E9R9</accession>
<dbReference type="PRINTS" id="PR02031">
    <property type="entry name" value="CYSSERRICHNP"/>
</dbReference>
<dbReference type="STRING" id="28743.ENSCVAP00000028359"/>
<proteinExistence type="inferred from homology"/>
<evidence type="ECO:0000259" key="10">
    <source>
        <dbReference type="Pfam" id="PF16019"/>
    </source>
</evidence>
<dbReference type="OrthoDB" id="5946974at2759"/>
<keyword evidence="7" id="KW-0804">Transcription</keyword>
<dbReference type="GO" id="GO:0005634">
    <property type="term" value="C:nucleus"/>
    <property type="evidence" value="ECO:0007669"/>
    <property type="project" value="UniProtKB-SubCell"/>
</dbReference>
<feature type="region of interest" description="Disordered" evidence="9">
    <location>
        <begin position="444"/>
        <end position="463"/>
    </location>
</feature>
<dbReference type="RefSeq" id="XP_015249465.1">
    <property type="nucleotide sequence ID" value="XM_015393979.1"/>
</dbReference>
<dbReference type="Pfam" id="PF16019">
    <property type="entry name" value="CSRNP_N"/>
    <property type="match status" value="1"/>
</dbReference>
<dbReference type="InterPro" id="IPR023260">
    <property type="entry name" value="Cys/Ser-rich_nuc_prot"/>
</dbReference>
<dbReference type="GeneID" id="107097017"/>
<dbReference type="CTD" id="64651"/>
<dbReference type="PANTHER" id="PTHR13580:SF10">
    <property type="entry name" value="CYSTEINE_SERINE-RICH NUCLEAR PROTEIN 1"/>
    <property type="match status" value="1"/>
</dbReference>
<evidence type="ECO:0000256" key="6">
    <source>
        <dbReference type="ARBA" id="ARBA00023159"/>
    </source>
</evidence>
<feature type="domain" description="Cysteine/serine-rich nuclear protein N-terminal" evidence="10">
    <location>
        <begin position="81"/>
        <end position="300"/>
    </location>
</feature>
<dbReference type="Ensembl" id="ENSCVAT00000020274.1">
    <property type="protein sequence ID" value="ENSCVAP00000028359.1"/>
    <property type="gene ID" value="ENSCVAG00000015366.1"/>
</dbReference>
<dbReference type="GO" id="GO:0000981">
    <property type="term" value="F:DNA-binding transcription factor activity, RNA polymerase II-specific"/>
    <property type="evidence" value="ECO:0007669"/>
    <property type="project" value="TreeGrafter"/>
</dbReference>